<organism evidence="15 16">
    <name type="scientific">Pedobacter steynii</name>
    <dbReference type="NCBI Taxonomy" id="430522"/>
    <lineage>
        <taxon>Bacteria</taxon>
        <taxon>Pseudomonadati</taxon>
        <taxon>Bacteroidota</taxon>
        <taxon>Sphingobacteriia</taxon>
        <taxon>Sphingobacteriales</taxon>
        <taxon>Sphingobacteriaceae</taxon>
        <taxon>Pedobacter</taxon>
    </lineage>
</organism>
<evidence type="ECO:0000256" key="4">
    <source>
        <dbReference type="ARBA" id="ARBA00022692"/>
    </source>
</evidence>
<dbReference type="Gene3D" id="2.40.170.20">
    <property type="entry name" value="TonB-dependent receptor, beta-barrel domain"/>
    <property type="match status" value="1"/>
</dbReference>
<dbReference type="AlphaFoldDB" id="A0A1G9R9G8"/>
<evidence type="ECO:0000313" key="16">
    <source>
        <dbReference type="Proteomes" id="UP000183200"/>
    </source>
</evidence>
<dbReference type="InterPro" id="IPR039426">
    <property type="entry name" value="TonB-dep_rcpt-like"/>
</dbReference>
<keyword evidence="7 10" id="KW-0472">Membrane</keyword>
<dbReference type="GO" id="GO:0009279">
    <property type="term" value="C:cell outer membrane"/>
    <property type="evidence" value="ECO:0007669"/>
    <property type="project" value="UniProtKB-SubCell"/>
</dbReference>
<keyword evidence="5 12" id="KW-0732">Signal</keyword>
<dbReference type="PROSITE" id="PS52016">
    <property type="entry name" value="TONB_DEPENDENT_REC_3"/>
    <property type="match status" value="1"/>
</dbReference>
<dbReference type="PANTHER" id="PTHR30069:SF29">
    <property type="entry name" value="HEMOGLOBIN AND HEMOGLOBIN-HAPTOGLOBIN-BINDING PROTEIN 1-RELATED"/>
    <property type="match status" value="1"/>
</dbReference>
<keyword evidence="3 10" id="KW-1134">Transmembrane beta strand</keyword>
<dbReference type="InterPro" id="IPR037066">
    <property type="entry name" value="Plug_dom_sf"/>
</dbReference>
<keyword evidence="4 10" id="KW-0812">Transmembrane</keyword>
<feature type="domain" description="TonB-dependent receptor plug" evidence="14">
    <location>
        <begin position="55"/>
        <end position="158"/>
    </location>
</feature>
<dbReference type="PANTHER" id="PTHR30069">
    <property type="entry name" value="TONB-DEPENDENT OUTER MEMBRANE RECEPTOR"/>
    <property type="match status" value="1"/>
</dbReference>
<evidence type="ECO:0000256" key="8">
    <source>
        <dbReference type="ARBA" id="ARBA00023170"/>
    </source>
</evidence>
<dbReference type="OrthoDB" id="9758472at2"/>
<evidence type="ECO:0000256" key="2">
    <source>
        <dbReference type="ARBA" id="ARBA00022448"/>
    </source>
</evidence>
<proteinExistence type="inferred from homology"/>
<keyword evidence="9 10" id="KW-0998">Cell outer membrane</keyword>
<dbReference type="InterPro" id="IPR012910">
    <property type="entry name" value="Plug_dom"/>
</dbReference>
<sequence length="632" mass="70140">MLFKNSAYLIGLLGCTLSVNAQTENISKPLNDTTRKLNEVIVKENRLQLPFSKQNRNVSIIDREKIKSLPVRSVSELLSYVSGVDVRQRGPGGSQADISMDGGTFDQSLVLINGIKVSDPQTGHNMMNLPITMDDIDHIEVLRGSASRIYGINALTGAINIVTRTVKTTGLSANLFSGSSFKKKEGNGSTYANYGIQASGSLALTSSSHLFSVAQEAGNGYRYNTAFNNQKLYYQGKINVGSSDYLDVMAGYVHNNFGANAFYAAPGDKEAEETVKTALASVSYTTKIMDNWTLVPRISYRNNVDDYLYIKQTPDKFHNHHIGNVFDAELNNTVQTAIGTFGFGLEARTERIKSTNLGKRDRTNTGIFGEYKFEPVARLLINVGMYTNYNSDYGWQAFPGLDAGYNFYGNWRLFANLGTGQRLPTYTDLYYKGPTNIGNDQLRPEKSKYAEGGIKFNNDQLSMNASYFVRRIDNFIDWVKAQQSDPWQPQNFSQVNTNGFTLSADYKLASLSQNGWLNGLRLGASYTNLDPSFKTTLSTANFSRYALESLRNQLSGTANATFCKVIDLTLTARYNERISYKNYTVMDARIAFKQAHYSIYADGANLFNVQYIEAGAVPMPGSWFTLGLKAGI</sequence>
<feature type="domain" description="TonB-dependent receptor-like beta-barrel" evidence="13">
    <location>
        <begin position="228"/>
        <end position="606"/>
    </location>
</feature>
<protein>
    <submittedName>
        <fullName evidence="15">Iron complex outermembrane recepter protein</fullName>
    </submittedName>
</protein>
<dbReference type="PROSITE" id="PS51257">
    <property type="entry name" value="PROKAR_LIPOPROTEIN"/>
    <property type="match status" value="1"/>
</dbReference>
<evidence type="ECO:0000256" key="7">
    <source>
        <dbReference type="ARBA" id="ARBA00023136"/>
    </source>
</evidence>
<evidence type="ECO:0000256" key="11">
    <source>
        <dbReference type="RuleBase" id="RU003357"/>
    </source>
</evidence>
<dbReference type="Proteomes" id="UP000183200">
    <property type="component" value="Unassembled WGS sequence"/>
</dbReference>
<dbReference type="EMBL" id="FNGY01000003">
    <property type="protein sequence ID" value="SDM19507.1"/>
    <property type="molecule type" value="Genomic_DNA"/>
</dbReference>
<accession>A0A1G9R9G8</accession>
<gene>
    <name evidence="15" type="ORF">SAMN05421820_103161</name>
</gene>
<dbReference type="SUPFAM" id="SSF56935">
    <property type="entry name" value="Porins"/>
    <property type="match status" value="1"/>
</dbReference>
<evidence type="ECO:0000256" key="10">
    <source>
        <dbReference type="PROSITE-ProRule" id="PRU01360"/>
    </source>
</evidence>
<evidence type="ECO:0000313" key="15">
    <source>
        <dbReference type="EMBL" id="SDM19507.1"/>
    </source>
</evidence>
<comment type="subcellular location">
    <subcellularLocation>
        <location evidence="1 10">Cell outer membrane</location>
        <topology evidence="1 10">Multi-pass membrane protein</topology>
    </subcellularLocation>
</comment>
<reference evidence="16" key="1">
    <citation type="submission" date="2016-10" db="EMBL/GenBank/DDBJ databases">
        <authorList>
            <person name="Varghese N."/>
            <person name="Submissions S."/>
        </authorList>
    </citation>
    <scope>NUCLEOTIDE SEQUENCE [LARGE SCALE GENOMIC DNA]</scope>
    <source>
        <strain evidence="16">DSM 19110</strain>
    </source>
</reference>
<dbReference type="RefSeq" id="WP_074605831.1">
    <property type="nucleotide sequence ID" value="NZ_FNGY01000003.1"/>
</dbReference>
<dbReference type="STRING" id="430522.BFS30_01140"/>
<dbReference type="InterPro" id="IPR000531">
    <property type="entry name" value="Beta-barrel_TonB"/>
</dbReference>
<dbReference type="Pfam" id="PF07715">
    <property type="entry name" value="Plug"/>
    <property type="match status" value="1"/>
</dbReference>
<evidence type="ECO:0000256" key="9">
    <source>
        <dbReference type="ARBA" id="ARBA00023237"/>
    </source>
</evidence>
<evidence type="ECO:0000256" key="5">
    <source>
        <dbReference type="ARBA" id="ARBA00022729"/>
    </source>
</evidence>
<feature type="chain" id="PRO_5010194116" evidence="12">
    <location>
        <begin position="22"/>
        <end position="632"/>
    </location>
</feature>
<dbReference type="GO" id="GO:0015344">
    <property type="term" value="F:siderophore uptake transmembrane transporter activity"/>
    <property type="evidence" value="ECO:0007669"/>
    <property type="project" value="TreeGrafter"/>
</dbReference>
<keyword evidence="2 10" id="KW-0813">Transport</keyword>
<evidence type="ECO:0000259" key="13">
    <source>
        <dbReference type="Pfam" id="PF00593"/>
    </source>
</evidence>
<dbReference type="InterPro" id="IPR036942">
    <property type="entry name" value="Beta-barrel_TonB_sf"/>
</dbReference>
<evidence type="ECO:0000256" key="12">
    <source>
        <dbReference type="SAM" id="SignalP"/>
    </source>
</evidence>
<keyword evidence="6 11" id="KW-0798">TonB box</keyword>
<evidence type="ECO:0000259" key="14">
    <source>
        <dbReference type="Pfam" id="PF07715"/>
    </source>
</evidence>
<evidence type="ECO:0000256" key="1">
    <source>
        <dbReference type="ARBA" id="ARBA00004571"/>
    </source>
</evidence>
<dbReference type="Pfam" id="PF00593">
    <property type="entry name" value="TonB_dep_Rec_b-barrel"/>
    <property type="match status" value="1"/>
</dbReference>
<dbReference type="GO" id="GO:0044718">
    <property type="term" value="P:siderophore transmembrane transport"/>
    <property type="evidence" value="ECO:0007669"/>
    <property type="project" value="TreeGrafter"/>
</dbReference>
<keyword evidence="8" id="KW-0675">Receptor</keyword>
<feature type="signal peptide" evidence="12">
    <location>
        <begin position="1"/>
        <end position="21"/>
    </location>
</feature>
<comment type="similarity">
    <text evidence="10 11">Belongs to the TonB-dependent receptor family.</text>
</comment>
<keyword evidence="16" id="KW-1185">Reference proteome</keyword>
<evidence type="ECO:0000256" key="3">
    <source>
        <dbReference type="ARBA" id="ARBA00022452"/>
    </source>
</evidence>
<name>A0A1G9R9G8_9SPHI</name>
<dbReference type="Gene3D" id="2.170.130.10">
    <property type="entry name" value="TonB-dependent receptor, plug domain"/>
    <property type="match status" value="1"/>
</dbReference>
<evidence type="ECO:0000256" key="6">
    <source>
        <dbReference type="ARBA" id="ARBA00023077"/>
    </source>
</evidence>